<dbReference type="Proteomes" id="UP000054051">
    <property type="component" value="Unassembled WGS sequence"/>
</dbReference>
<evidence type="ECO:0000313" key="1">
    <source>
        <dbReference type="EMBL" id="CCD28952.1"/>
    </source>
</evidence>
<organism evidence="1 2">
    <name type="scientific">Candidatus Glomeribacter gigasporarum BEG34</name>
    <dbReference type="NCBI Taxonomy" id="1070319"/>
    <lineage>
        <taxon>Bacteria</taxon>
        <taxon>Pseudomonadati</taxon>
        <taxon>Pseudomonadota</taxon>
        <taxon>Betaproteobacteria</taxon>
        <taxon>Burkholderiales</taxon>
        <taxon>Burkholderiaceae</taxon>
        <taxon>Candidatus Glomeribacter</taxon>
    </lineage>
</organism>
<gene>
    <name evidence="1" type="ORF">CAGGBEG34_190124</name>
</gene>
<evidence type="ECO:0000313" key="2">
    <source>
        <dbReference type="Proteomes" id="UP000054051"/>
    </source>
</evidence>
<dbReference type="EMBL" id="CAFB01000035">
    <property type="protein sequence ID" value="CCD28952.1"/>
    <property type="molecule type" value="Genomic_DNA"/>
</dbReference>
<name>G2J855_9BURK</name>
<dbReference type="STRING" id="1070319.CAGGBEG34_190124"/>
<dbReference type="eggNOG" id="ENOG5032ZDX">
    <property type="taxonomic scope" value="Bacteria"/>
</dbReference>
<dbReference type="AlphaFoldDB" id="G2J855"/>
<sequence length="397" mass="44166">MLYDNPKECKAGWASIAGAEAMYMRSHADLANHVIWVTNSEFSAFQMLGHRHVHNLRGTSFFRTPLYQMAADLGIPMAGHFAKSAAQQLAKIAMRILTLGAMAYEWKPGELFNADALHENIKSRFPRDTLPNDPRLEHALRSAYQTDSAVSRADFVPNSIFLTLRMNRLLHAKNILACPIPDDGWGYLSNRQLPVNAKERLAMCLNSEAPVLAEVVVDMTRADAAYGALAAFGQKVASRMVLREWVSHPELIWLAQCAPIEIRSVFKSTQYQPLKHALPTVLSEDPLLALSYSAGLLAENHWTALASDEYNRLTKKRTLSSRAVWLRAADRAFCFALAKYALDQGFAVTGYSSGAVRVRVLRAELLHVLSFAIEHGLVCPDLNRLIQPDDLQSVHSG</sequence>
<accession>G2J855</accession>
<reference evidence="1 2" key="1">
    <citation type="submission" date="2011-08" db="EMBL/GenBank/DDBJ databases">
        <title>The genome of the obligate endobacterium of an arbuscular mycorrhizal fungus reveals an interphylum network of nutritional interactions.</title>
        <authorList>
            <person name="Ghignone S."/>
            <person name="Salvioli A."/>
            <person name="Anca I."/>
            <person name="Lumini E."/>
            <person name="Ortu G."/>
            <person name="Petiti L."/>
            <person name="Cruveiller S."/>
            <person name="Bianciotto V."/>
            <person name="Piffanelli P."/>
            <person name="Lanfranco L."/>
            <person name="Bonfante P."/>
        </authorList>
    </citation>
    <scope>NUCLEOTIDE SEQUENCE [LARGE SCALE GENOMIC DNA]</scope>
    <source>
        <strain evidence="1 2">BEG34</strain>
    </source>
</reference>
<comment type="caution">
    <text evidence="1">The sequence shown here is derived from an EMBL/GenBank/DDBJ whole genome shotgun (WGS) entry which is preliminary data.</text>
</comment>
<protein>
    <submittedName>
        <fullName evidence="1">Uncharacterized protein</fullName>
    </submittedName>
</protein>
<proteinExistence type="predicted"/>
<keyword evidence="2" id="KW-1185">Reference proteome</keyword>